<sequence length="93" mass="10095">MLTLRPCPRRGYLAIFKNVATHSLPAAPGGPPHPAPRPQLLWNSQDLSVRGKSRKELLGGFLRNLMKSADEVLITGVSGLKAWLTTISLSQPP</sequence>
<evidence type="ECO:0000313" key="2">
    <source>
        <dbReference type="RefSeq" id="XP_060032013.1"/>
    </source>
</evidence>
<reference evidence="2" key="1">
    <citation type="submission" date="2025-08" db="UniProtKB">
        <authorList>
            <consortium name="RefSeq"/>
        </authorList>
    </citation>
    <scope>IDENTIFICATION</scope>
</reference>
<accession>A0ABM3W604</accession>
<evidence type="ECO:0000313" key="1">
    <source>
        <dbReference type="Proteomes" id="UP001652624"/>
    </source>
</evidence>
<keyword evidence="1" id="KW-1185">Reference proteome</keyword>
<dbReference type="Proteomes" id="UP001652624">
    <property type="component" value="Chromosome 17"/>
</dbReference>
<proteinExistence type="predicted"/>
<dbReference type="GeneID" id="103109647"/>
<organism evidence="1 2">
    <name type="scientific">Erinaceus europaeus</name>
    <name type="common">Western European hedgehog</name>
    <dbReference type="NCBI Taxonomy" id="9365"/>
    <lineage>
        <taxon>Eukaryota</taxon>
        <taxon>Metazoa</taxon>
        <taxon>Chordata</taxon>
        <taxon>Craniata</taxon>
        <taxon>Vertebrata</taxon>
        <taxon>Euteleostomi</taxon>
        <taxon>Mammalia</taxon>
        <taxon>Eutheria</taxon>
        <taxon>Laurasiatheria</taxon>
        <taxon>Eulipotyphla</taxon>
        <taxon>Erinaceidae</taxon>
        <taxon>Erinaceinae</taxon>
        <taxon>Erinaceus</taxon>
    </lineage>
</organism>
<name>A0ABM3W604_ERIEU</name>
<dbReference type="RefSeq" id="XP_060032013.1">
    <property type="nucleotide sequence ID" value="XM_060176030.1"/>
</dbReference>
<gene>
    <name evidence="2" type="primary">SNX32</name>
</gene>
<protein>
    <submittedName>
        <fullName evidence="2">Sorting nexin-32 isoform X1</fullName>
    </submittedName>
</protein>